<dbReference type="SUPFAM" id="SSF52540">
    <property type="entry name" value="P-loop containing nucleoside triphosphate hydrolases"/>
    <property type="match status" value="1"/>
</dbReference>
<sequence length="425" mass="49639">MNLLRTLSRTHFRSHQLIDNFHQVKIRNIRNDWKIRPYSNTARQSEVFKKYWNVYKPVMTDPSNKSIRNKILSTTGVGIVTYYFYSKKSPSARVKKMSNVFKKGKFEETANPKNLVERKDLEDTLSKILQPSLHNYYLIMGTHGTGKTTLIQNTILKLKKPKGVVHFKCPSDVNEFSKELAKHLDCELYPDAGRQSKYADWSLLRRQLVSTAHYYMKTYKRPMVLILDQIDRIAKKDPEFLGILQDFAKDYADKGSIIIVFVSSESLIPRLLQSRSAWSRATTLQIGDISDEAAVKFLQDSGIEENISKYAVKYLTGGRFTLLNLFQNKYKMTPKNVLEEYKKHLFMSIKEDMRSMKLPKNHKIFIKLIESHAIDIDQATNIIPLDMIRELIEANILRHQNYTVSFHSRYVENYFKEVNKTESKI</sequence>
<protein>
    <submittedName>
        <fullName evidence="2">P-loop containing nucleoside triphosphate hydrolase protein</fullName>
    </submittedName>
</protein>
<evidence type="ECO:0000313" key="2">
    <source>
        <dbReference type="EMBL" id="RIA98869.1"/>
    </source>
</evidence>
<accession>A0A397TN57</accession>
<dbReference type="Pfam" id="PF13401">
    <property type="entry name" value="AAA_22"/>
    <property type="match status" value="1"/>
</dbReference>
<dbReference type="PANTHER" id="PTHR36168:SF1">
    <property type="entry name" value="ORC1-LIKE AAA ATPASE DOMAIN-CONTAINING PROTEIN"/>
    <property type="match status" value="1"/>
</dbReference>
<evidence type="ECO:0000313" key="3">
    <source>
        <dbReference type="Proteomes" id="UP000265703"/>
    </source>
</evidence>
<dbReference type="STRING" id="658196.A0A397TN57"/>
<dbReference type="PANTHER" id="PTHR36168">
    <property type="entry name" value="CHROMOSOME 1, WHOLE GENOME SHOTGUN SEQUENCE"/>
    <property type="match status" value="1"/>
</dbReference>
<dbReference type="InterPro" id="IPR027417">
    <property type="entry name" value="P-loop_NTPase"/>
</dbReference>
<comment type="caution">
    <text evidence="2">The sequence shown here is derived from an EMBL/GenBank/DDBJ whole genome shotgun (WGS) entry which is preliminary data.</text>
</comment>
<keyword evidence="3" id="KW-1185">Reference proteome</keyword>
<dbReference type="OrthoDB" id="511599at2759"/>
<dbReference type="AlphaFoldDB" id="A0A397TN57"/>
<dbReference type="EMBL" id="QKYT01000010">
    <property type="protein sequence ID" value="RIA98869.1"/>
    <property type="molecule type" value="Genomic_DNA"/>
</dbReference>
<reference evidence="2 3" key="1">
    <citation type="submission" date="2018-06" db="EMBL/GenBank/DDBJ databases">
        <title>Comparative genomics reveals the genomic features of Rhizophagus irregularis, R. cerebriforme, R. diaphanum and Gigaspora rosea, and their symbiotic lifestyle signature.</title>
        <authorList>
            <person name="Morin E."/>
            <person name="San Clemente H."/>
            <person name="Chen E.C.H."/>
            <person name="De La Providencia I."/>
            <person name="Hainaut M."/>
            <person name="Kuo A."/>
            <person name="Kohler A."/>
            <person name="Murat C."/>
            <person name="Tang N."/>
            <person name="Roy S."/>
            <person name="Loubradou J."/>
            <person name="Henrissat B."/>
            <person name="Grigoriev I.V."/>
            <person name="Corradi N."/>
            <person name="Roux C."/>
            <person name="Martin F.M."/>
        </authorList>
    </citation>
    <scope>NUCLEOTIDE SEQUENCE [LARGE SCALE GENOMIC DNA]</scope>
    <source>
        <strain evidence="2 3">DAOM 227022</strain>
    </source>
</reference>
<dbReference type="Proteomes" id="UP000265703">
    <property type="component" value="Unassembled WGS sequence"/>
</dbReference>
<feature type="domain" description="ORC1/DEAH AAA+ ATPase" evidence="1">
    <location>
        <begin position="137"/>
        <end position="268"/>
    </location>
</feature>
<dbReference type="InterPro" id="IPR049945">
    <property type="entry name" value="AAA_22"/>
</dbReference>
<dbReference type="GO" id="GO:0016887">
    <property type="term" value="F:ATP hydrolysis activity"/>
    <property type="evidence" value="ECO:0007669"/>
    <property type="project" value="InterPro"/>
</dbReference>
<evidence type="ECO:0000259" key="1">
    <source>
        <dbReference type="Pfam" id="PF13401"/>
    </source>
</evidence>
<organism evidence="2 3">
    <name type="scientific">Glomus cerebriforme</name>
    <dbReference type="NCBI Taxonomy" id="658196"/>
    <lineage>
        <taxon>Eukaryota</taxon>
        <taxon>Fungi</taxon>
        <taxon>Fungi incertae sedis</taxon>
        <taxon>Mucoromycota</taxon>
        <taxon>Glomeromycotina</taxon>
        <taxon>Glomeromycetes</taxon>
        <taxon>Glomerales</taxon>
        <taxon>Glomeraceae</taxon>
        <taxon>Glomus</taxon>
    </lineage>
</organism>
<gene>
    <name evidence="2" type="ORF">C1645_812178</name>
</gene>
<keyword evidence="2" id="KW-0378">Hydrolase</keyword>
<name>A0A397TN57_9GLOM</name>
<dbReference type="Gene3D" id="3.40.50.300">
    <property type="entry name" value="P-loop containing nucleotide triphosphate hydrolases"/>
    <property type="match status" value="1"/>
</dbReference>
<proteinExistence type="predicted"/>